<evidence type="ECO:0000256" key="4">
    <source>
        <dbReference type="ARBA" id="ARBA00022692"/>
    </source>
</evidence>
<evidence type="ECO:0000256" key="2">
    <source>
        <dbReference type="ARBA" id="ARBA00022448"/>
    </source>
</evidence>
<keyword evidence="4 7" id="KW-0812">Transmembrane</keyword>
<dbReference type="PANTHER" id="PTHR43163:SF6">
    <property type="entry name" value="DIPEPTIDE TRANSPORT SYSTEM PERMEASE PROTEIN DPPB-RELATED"/>
    <property type="match status" value="1"/>
</dbReference>
<reference evidence="10" key="1">
    <citation type="submission" date="2016-10" db="EMBL/GenBank/DDBJ databases">
        <authorList>
            <person name="Varghese N."/>
        </authorList>
    </citation>
    <scope>NUCLEOTIDE SEQUENCE [LARGE SCALE GENOMIC DNA]</scope>
    <source>
        <strain evidence="10">DSM 45096 / BCRC 16803 / CGMCC 4.1857 / CIP 109030 / JCM 12277 / KCTC 19219 / NBRC 100920 / 33214</strain>
    </source>
</reference>
<evidence type="ECO:0000256" key="7">
    <source>
        <dbReference type="RuleBase" id="RU363032"/>
    </source>
</evidence>
<gene>
    <name evidence="9" type="ORF">SAMN05414137_12133</name>
</gene>
<evidence type="ECO:0000256" key="1">
    <source>
        <dbReference type="ARBA" id="ARBA00004651"/>
    </source>
</evidence>
<dbReference type="InterPro" id="IPR035906">
    <property type="entry name" value="MetI-like_sf"/>
</dbReference>
<dbReference type="RefSeq" id="WP_042450899.1">
    <property type="nucleotide sequence ID" value="NZ_BBPN01000020.1"/>
</dbReference>
<accession>A0A1H7WQS1</accession>
<dbReference type="PROSITE" id="PS50928">
    <property type="entry name" value="ABC_TM1"/>
    <property type="match status" value="1"/>
</dbReference>
<dbReference type="Pfam" id="PF00528">
    <property type="entry name" value="BPD_transp_1"/>
    <property type="match status" value="1"/>
</dbReference>
<feature type="transmembrane region" description="Helical" evidence="7">
    <location>
        <begin position="292"/>
        <end position="318"/>
    </location>
</feature>
<proteinExistence type="inferred from homology"/>
<organism evidence="9 10">
    <name type="scientific">Streptacidiphilus jiangxiensis</name>
    <dbReference type="NCBI Taxonomy" id="235985"/>
    <lineage>
        <taxon>Bacteria</taxon>
        <taxon>Bacillati</taxon>
        <taxon>Actinomycetota</taxon>
        <taxon>Actinomycetes</taxon>
        <taxon>Kitasatosporales</taxon>
        <taxon>Streptomycetaceae</taxon>
        <taxon>Streptacidiphilus</taxon>
    </lineage>
</organism>
<name>A0A1H7WQS1_STRJI</name>
<comment type="subcellular location">
    <subcellularLocation>
        <location evidence="1 7">Cell membrane</location>
        <topology evidence="1 7">Multi-pass membrane protein</topology>
    </subcellularLocation>
</comment>
<feature type="transmembrane region" description="Helical" evidence="7">
    <location>
        <begin position="149"/>
        <end position="176"/>
    </location>
</feature>
<keyword evidence="2 7" id="KW-0813">Transport</keyword>
<dbReference type="eggNOG" id="COG0601">
    <property type="taxonomic scope" value="Bacteria"/>
</dbReference>
<evidence type="ECO:0000256" key="5">
    <source>
        <dbReference type="ARBA" id="ARBA00022989"/>
    </source>
</evidence>
<comment type="similarity">
    <text evidence="7">Belongs to the binding-protein-dependent transport system permease family.</text>
</comment>
<dbReference type="Pfam" id="PF19300">
    <property type="entry name" value="BPD_transp_1_N"/>
    <property type="match status" value="1"/>
</dbReference>
<protein>
    <submittedName>
        <fullName evidence="9">Peptide/nickel transport system permease protein</fullName>
    </submittedName>
</protein>
<keyword evidence="10" id="KW-1185">Reference proteome</keyword>
<evidence type="ECO:0000259" key="8">
    <source>
        <dbReference type="PROSITE" id="PS50928"/>
    </source>
</evidence>
<evidence type="ECO:0000313" key="10">
    <source>
        <dbReference type="Proteomes" id="UP000183015"/>
    </source>
</evidence>
<evidence type="ECO:0000256" key="3">
    <source>
        <dbReference type="ARBA" id="ARBA00022475"/>
    </source>
</evidence>
<dbReference type="GO" id="GO:0005886">
    <property type="term" value="C:plasma membrane"/>
    <property type="evidence" value="ECO:0007669"/>
    <property type="project" value="UniProtKB-SubCell"/>
</dbReference>
<evidence type="ECO:0000313" key="9">
    <source>
        <dbReference type="EMBL" id="SEM23359.1"/>
    </source>
</evidence>
<feature type="transmembrane region" description="Helical" evidence="7">
    <location>
        <begin position="196"/>
        <end position="214"/>
    </location>
</feature>
<dbReference type="OrthoDB" id="3667119at2"/>
<dbReference type="AlphaFoldDB" id="A0A1H7WQS1"/>
<dbReference type="PANTHER" id="PTHR43163">
    <property type="entry name" value="DIPEPTIDE TRANSPORT SYSTEM PERMEASE PROTEIN DPPB-RELATED"/>
    <property type="match status" value="1"/>
</dbReference>
<dbReference type="STRING" id="235985.SAMN05414137_12133"/>
<dbReference type="SUPFAM" id="SSF161098">
    <property type="entry name" value="MetI-like"/>
    <property type="match status" value="1"/>
</dbReference>
<sequence>MIRFLLRRLLGAAAVLLALAALTYLLFYAMPGDPAQLACGKSCTSDQLAQVRHALGTDQPLARQFWTFLTTLVLGHGFSTGPSTVWCSAPCLGYSYQSNEPVTQMLVERLPVDVSLALGSAALWLLIGVGTGLFAALRPGRWRDRVTNTVVLTLGSTPVFVMALLLLMGACVWLQVLPFPNYVPLTDDPAQWAQNLLLPWLAIALVSAAGYTRLTRAGVLETLNQDHIRTLRAYGYPERRIVLRHAVRGALPTVVTVAAMDIGMVLAGAVFTETMFGLPGLGKLAVESASTVDLPVVCGITLLAGALIVVANTAADLLHAALDPRVRI</sequence>
<dbReference type="InterPro" id="IPR000515">
    <property type="entry name" value="MetI-like"/>
</dbReference>
<feature type="transmembrane region" description="Helical" evidence="7">
    <location>
        <begin position="114"/>
        <end position="137"/>
    </location>
</feature>
<dbReference type="Gene3D" id="1.10.3720.10">
    <property type="entry name" value="MetI-like"/>
    <property type="match status" value="1"/>
</dbReference>
<dbReference type="InterPro" id="IPR045621">
    <property type="entry name" value="BPD_transp_1_N"/>
</dbReference>
<feature type="transmembrane region" description="Helical" evidence="7">
    <location>
        <begin position="249"/>
        <end position="272"/>
    </location>
</feature>
<dbReference type="Proteomes" id="UP000183015">
    <property type="component" value="Unassembled WGS sequence"/>
</dbReference>
<feature type="domain" description="ABC transmembrane type-1" evidence="8">
    <location>
        <begin position="110"/>
        <end position="319"/>
    </location>
</feature>
<keyword evidence="5 7" id="KW-1133">Transmembrane helix</keyword>
<dbReference type="EMBL" id="FOAZ01000021">
    <property type="protein sequence ID" value="SEM23359.1"/>
    <property type="molecule type" value="Genomic_DNA"/>
</dbReference>
<keyword evidence="3" id="KW-1003">Cell membrane</keyword>
<dbReference type="GO" id="GO:0055085">
    <property type="term" value="P:transmembrane transport"/>
    <property type="evidence" value="ECO:0007669"/>
    <property type="project" value="InterPro"/>
</dbReference>
<evidence type="ECO:0000256" key="6">
    <source>
        <dbReference type="ARBA" id="ARBA00023136"/>
    </source>
</evidence>
<keyword evidence="6 7" id="KW-0472">Membrane</keyword>